<name>A0AAE0NQY5_9PEZI</name>
<dbReference type="Gene3D" id="3.90.1410.10">
    <property type="entry name" value="set domain protein methyltransferase, domain 1"/>
    <property type="match status" value="1"/>
</dbReference>
<dbReference type="InterPro" id="IPR050600">
    <property type="entry name" value="SETD3_SETD6_MTase"/>
</dbReference>
<dbReference type="PANTHER" id="PTHR13271">
    <property type="entry name" value="UNCHARACTERIZED PUTATIVE METHYLTRANSFERASE"/>
    <property type="match status" value="1"/>
</dbReference>
<gene>
    <name evidence="2" type="ORF">B0H63DRAFT_560546</name>
</gene>
<dbReference type="PANTHER" id="PTHR13271:SF146">
    <property type="entry name" value="SET DOMAIN-CONTAINING PROTEIN"/>
    <property type="match status" value="1"/>
</dbReference>
<feature type="region of interest" description="Disordered" evidence="1">
    <location>
        <begin position="21"/>
        <end position="68"/>
    </location>
</feature>
<comment type="caution">
    <text evidence="2">The sequence shown here is derived from an EMBL/GenBank/DDBJ whole genome shotgun (WGS) entry which is preliminary data.</text>
</comment>
<proteinExistence type="predicted"/>
<dbReference type="AlphaFoldDB" id="A0AAE0NQY5"/>
<organism evidence="2 3">
    <name type="scientific">Podospora didyma</name>
    <dbReference type="NCBI Taxonomy" id="330526"/>
    <lineage>
        <taxon>Eukaryota</taxon>
        <taxon>Fungi</taxon>
        <taxon>Dikarya</taxon>
        <taxon>Ascomycota</taxon>
        <taxon>Pezizomycotina</taxon>
        <taxon>Sordariomycetes</taxon>
        <taxon>Sordariomycetidae</taxon>
        <taxon>Sordariales</taxon>
        <taxon>Podosporaceae</taxon>
        <taxon>Podospora</taxon>
    </lineage>
</organism>
<keyword evidence="3" id="KW-1185">Reference proteome</keyword>
<accession>A0AAE0NQY5</accession>
<evidence type="ECO:0000313" key="2">
    <source>
        <dbReference type="EMBL" id="KAK3386087.1"/>
    </source>
</evidence>
<protein>
    <recommendedName>
        <fullName evidence="4">SET domain-containing protein</fullName>
    </recommendedName>
</protein>
<dbReference type="InterPro" id="IPR044432">
    <property type="entry name" value="Set10/Efm1_SET"/>
</dbReference>
<dbReference type="InterPro" id="IPR046341">
    <property type="entry name" value="SET_dom_sf"/>
</dbReference>
<dbReference type="Proteomes" id="UP001285441">
    <property type="component" value="Unassembled WGS sequence"/>
</dbReference>
<dbReference type="CDD" id="cd19180">
    <property type="entry name" value="SET_SpSET10-like"/>
    <property type="match status" value="1"/>
</dbReference>
<evidence type="ECO:0000313" key="3">
    <source>
        <dbReference type="Proteomes" id="UP001285441"/>
    </source>
</evidence>
<reference evidence="2" key="2">
    <citation type="submission" date="2023-06" db="EMBL/GenBank/DDBJ databases">
        <authorList>
            <consortium name="Lawrence Berkeley National Laboratory"/>
            <person name="Haridas S."/>
            <person name="Hensen N."/>
            <person name="Bonometti L."/>
            <person name="Westerberg I."/>
            <person name="Brannstrom I.O."/>
            <person name="Guillou S."/>
            <person name="Cros-Aarteil S."/>
            <person name="Calhoun S."/>
            <person name="Kuo A."/>
            <person name="Mondo S."/>
            <person name="Pangilinan J."/>
            <person name="Riley R."/>
            <person name="LaButti K."/>
            <person name="Andreopoulos B."/>
            <person name="Lipzen A."/>
            <person name="Chen C."/>
            <person name="Yanf M."/>
            <person name="Daum C."/>
            <person name="Ng V."/>
            <person name="Clum A."/>
            <person name="Steindorff A."/>
            <person name="Ohm R."/>
            <person name="Martin F."/>
            <person name="Silar P."/>
            <person name="Natvig D."/>
            <person name="Lalanne C."/>
            <person name="Gautier V."/>
            <person name="Ament-velasquez S.L."/>
            <person name="Kruys A."/>
            <person name="Hutchinson M.I."/>
            <person name="Powell A.J."/>
            <person name="Barry K."/>
            <person name="Miller A.N."/>
            <person name="Grigoriev I.V."/>
            <person name="Debuchy R."/>
            <person name="Gladieux P."/>
            <person name="Thoren M.H."/>
            <person name="Johannesson H."/>
        </authorList>
    </citation>
    <scope>NUCLEOTIDE SEQUENCE</scope>
    <source>
        <strain evidence="2">CBS 232.78</strain>
    </source>
</reference>
<dbReference type="GO" id="GO:0016279">
    <property type="term" value="F:protein-lysine N-methyltransferase activity"/>
    <property type="evidence" value="ECO:0007669"/>
    <property type="project" value="InterPro"/>
</dbReference>
<dbReference type="EMBL" id="JAULSW010000004">
    <property type="protein sequence ID" value="KAK3386087.1"/>
    <property type="molecule type" value="Genomic_DNA"/>
</dbReference>
<reference evidence="2" key="1">
    <citation type="journal article" date="2023" name="Mol. Phylogenet. Evol.">
        <title>Genome-scale phylogeny and comparative genomics of the fungal order Sordariales.</title>
        <authorList>
            <person name="Hensen N."/>
            <person name="Bonometti L."/>
            <person name="Westerberg I."/>
            <person name="Brannstrom I.O."/>
            <person name="Guillou S."/>
            <person name="Cros-Aarteil S."/>
            <person name="Calhoun S."/>
            <person name="Haridas S."/>
            <person name="Kuo A."/>
            <person name="Mondo S."/>
            <person name="Pangilinan J."/>
            <person name="Riley R."/>
            <person name="LaButti K."/>
            <person name="Andreopoulos B."/>
            <person name="Lipzen A."/>
            <person name="Chen C."/>
            <person name="Yan M."/>
            <person name="Daum C."/>
            <person name="Ng V."/>
            <person name="Clum A."/>
            <person name="Steindorff A."/>
            <person name="Ohm R.A."/>
            <person name="Martin F."/>
            <person name="Silar P."/>
            <person name="Natvig D.O."/>
            <person name="Lalanne C."/>
            <person name="Gautier V."/>
            <person name="Ament-Velasquez S.L."/>
            <person name="Kruys A."/>
            <person name="Hutchinson M.I."/>
            <person name="Powell A.J."/>
            <person name="Barry K."/>
            <person name="Miller A.N."/>
            <person name="Grigoriev I.V."/>
            <person name="Debuchy R."/>
            <person name="Gladieux P."/>
            <person name="Hiltunen Thoren M."/>
            <person name="Johannesson H."/>
        </authorList>
    </citation>
    <scope>NUCLEOTIDE SEQUENCE</scope>
    <source>
        <strain evidence="2">CBS 232.78</strain>
    </source>
</reference>
<sequence length="683" mass="77743">MASIGDAIRLEAMPALQRFADNPQLGRFDRDDPPPYTTYDSESGSDFDAPFHPSLGLGLGKDDSDSPGRRFQVEVEHETSLLGAFRGWGPSNYWAKEFLKASSGRQSLRYSPIVRCNIRRRWQKLGIWNPAWGIPGRQDRQPNDDTDTWKWKWEQDIPFDEKHPAMRAVRLRQGLRHAERNPPPPFSKLNEDAAPGQAESFIISRPWFTFSVEKAEQMPIDSKPMMKERDRRRFDALSEWAQQHGAKLHPSLEIYDDDITKFSIRAKETATDALEPGFAAFSCPLPITLSYLNALVGGPITPSAPPGQKEPAFPPRFISTLPPHVVGRFFLMQQYLEGDDSFWWPYLATLPQPEHVSSWALPAFWPEDDVDFLEGTNAQVAIEEIQANVKREFKQARKILKEDDFPNWQDYTRVLYNWAFCIFTSRSFRPSLILTQPGKEHVEKLLPQGCQVDGFSILQPLFDIGNHSITSSYSWDLVSDPNSCRLICQDAYRPGDQVYNNYGLKTNSELLLGYGFVLPETNELHNDYVHVRKRGRGGDDSTASDKPKDFLISLRPISHHSSVVIRAREIPSSAGSRLHLLSEFAHFEPALVYDLAAAVSTPEEIQIMEQSTEETPQGGLEALIKRVKEALTAKLQFDYQKLIDVDQVEEEDRIKPTNRNQQLAVNYRRQCEKVLLASLEALA</sequence>
<evidence type="ECO:0008006" key="4">
    <source>
        <dbReference type="Google" id="ProtNLM"/>
    </source>
</evidence>
<evidence type="ECO:0000256" key="1">
    <source>
        <dbReference type="SAM" id="MobiDB-lite"/>
    </source>
</evidence>
<dbReference type="SUPFAM" id="SSF82199">
    <property type="entry name" value="SET domain"/>
    <property type="match status" value="1"/>
</dbReference>
<dbReference type="GO" id="GO:0005634">
    <property type="term" value="C:nucleus"/>
    <property type="evidence" value="ECO:0007669"/>
    <property type="project" value="TreeGrafter"/>
</dbReference>